<dbReference type="PROSITE" id="PS50109">
    <property type="entry name" value="HIS_KIN"/>
    <property type="match status" value="1"/>
</dbReference>
<dbReference type="SUPFAM" id="SSF55874">
    <property type="entry name" value="ATPase domain of HSP90 chaperone/DNA topoisomerase II/histidine kinase"/>
    <property type="match status" value="1"/>
</dbReference>
<name>A0ABR6KS13_9BACT</name>
<proteinExistence type="predicted"/>
<dbReference type="RefSeq" id="WP_183672022.1">
    <property type="nucleotide sequence ID" value="NZ_BMPB01000019.1"/>
</dbReference>
<dbReference type="InterPro" id="IPR003594">
    <property type="entry name" value="HATPase_dom"/>
</dbReference>
<comment type="catalytic activity">
    <reaction evidence="1">
        <text>ATP + protein L-histidine = ADP + protein N-phospho-L-histidine.</text>
        <dbReference type="EC" id="2.7.13.3"/>
    </reaction>
</comment>
<dbReference type="InterPro" id="IPR004358">
    <property type="entry name" value="Sig_transdc_His_kin-like_C"/>
</dbReference>
<comment type="caution">
    <text evidence="10">The sequence shown here is derived from an EMBL/GenBank/DDBJ whole genome shotgun (WGS) entry which is preliminary data.</text>
</comment>
<dbReference type="Proteomes" id="UP000533637">
    <property type="component" value="Unassembled WGS sequence"/>
</dbReference>
<evidence type="ECO:0000256" key="7">
    <source>
        <dbReference type="SAM" id="Coils"/>
    </source>
</evidence>
<gene>
    <name evidence="10" type="ORF">GGQ57_004219</name>
</gene>
<keyword evidence="3" id="KW-0597">Phosphoprotein</keyword>
<evidence type="ECO:0000256" key="4">
    <source>
        <dbReference type="ARBA" id="ARBA00022679"/>
    </source>
</evidence>
<dbReference type="CDD" id="cd00082">
    <property type="entry name" value="HisKA"/>
    <property type="match status" value="1"/>
</dbReference>
<evidence type="ECO:0000256" key="3">
    <source>
        <dbReference type="ARBA" id="ARBA00022553"/>
    </source>
</evidence>
<evidence type="ECO:0000313" key="10">
    <source>
        <dbReference type="EMBL" id="MBB4624291.1"/>
    </source>
</evidence>
<dbReference type="SUPFAM" id="SSF47384">
    <property type="entry name" value="Homodimeric domain of signal transducing histidine kinase"/>
    <property type="match status" value="1"/>
</dbReference>
<dbReference type="InterPro" id="IPR011990">
    <property type="entry name" value="TPR-like_helical_dom_sf"/>
</dbReference>
<keyword evidence="8" id="KW-0472">Membrane</keyword>
<dbReference type="InterPro" id="IPR005467">
    <property type="entry name" value="His_kinase_dom"/>
</dbReference>
<evidence type="ECO:0000256" key="6">
    <source>
        <dbReference type="ARBA" id="ARBA00023012"/>
    </source>
</evidence>
<dbReference type="Gene3D" id="1.25.40.10">
    <property type="entry name" value="Tetratricopeptide repeat domain"/>
    <property type="match status" value="2"/>
</dbReference>
<dbReference type="SMART" id="SM00028">
    <property type="entry name" value="TPR"/>
    <property type="match status" value="3"/>
</dbReference>
<feature type="transmembrane region" description="Helical" evidence="8">
    <location>
        <begin position="396"/>
        <end position="417"/>
    </location>
</feature>
<sequence>MTGLFSCTQLRAEIDRALTDSLCNVLKNTKDPAQKLPVLLYLSQLYWQKPEEASYLKELVDLSTELDSLNYVYDGYSKLCRYYFNDSQLDSLIIMKNRLDSICRQHSVTPPVFFQVRNLLCKYYQGELNYELAISEAFKLLNDAKKAQNDYALMLANQSIGFAYQAMGRNKEAVVAYRKGLEYLHKLKDNPIYEIQYLSEMLPSFLDENLLAESRQILDRYNELYQIASKIFETKGIPYRSIWHRWLFNSYYAELYMKMGQLDKAGKYIKEASKYTANSTEENMKYPYYRIKALYHLKTKDYQKALEEIDKGLDIEVQPNYLKLKIEILRADGQKANAIATYEDLFALDAQIKTEAFDRQISQLRLLNDLNDQEQQTFELQRQNDELAMQRQLVRMGMWISLLLLVLLSLLVCYFLHSNKLKNALQREKDSLVELEKQLQIAKEKAEETDRQKTAFIAKVSHEIRTPLNAIVGFSKLLGEEDDFYSEEEKLEFAGLIKSNFELLMAIVNNILDLSLLEAGRVKPAIDAYDAIACCREVIEEIKHLILPRVRLTFIPPVEQYMLNTDKQRFKQILINLLGNAAKFTRDGEIRLTFEIEPNLHQIRLSVTDTGCGIPIEKHPHIFDRFEKVNEFVQGAGLGLAISLLIAQLLKGSLYIDSTYTSGARFVFIHPIGLTNQ</sequence>
<dbReference type="InterPro" id="IPR019734">
    <property type="entry name" value="TPR_rpt"/>
</dbReference>
<dbReference type="InterPro" id="IPR036890">
    <property type="entry name" value="HATPase_C_sf"/>
</dbReference>
<dbReference type="Gene3D" id="3.30.565.10">
    <property type="entry name" value="Histidine kinase-like ATPase, C-terminal domain"/>
    <property type="match status" value="1"/>
</dbReference>
<feature type="coiled-coil region" evidence="7">
    <location>
        <begin position="418"/>
        <end position="452"/>
    </location>
</feature>
<evidence type="ECO:0000256" key="1">
    <source>
        <dbReference type="ARBA" id="ARBA00000085"/>
    </source>
</evidence>
<evidence type="ECO:0000313" key="11">
    <source>
        <dbReference type="Proteomes" id="UP000533637"/>
    </source>
</evidence>
<evidence type="ECO:0000259" key="9">
    <source>
        <dbReference type="PROSITE" id="PS50109"/>
    </source>
</evidence>
<evidence type="ECO:0000256" key="2">
    <source>
        <dbReference type="ARBA" id="ARBA00012438"/>
    </source>
</evidence>
<dbReference type="GO" id="GO:0016301">
    <property type="term" value="F:kinase activity"/>
    <property type="evidence" value="ECO:0007669"/>
    <property type="project" value="UniProtKB-KW"/>
</dbReference>
<dbReference type="PANTHER" id="PTHR43711:SF26">
    <property type="entry name" value="SENSOR HISTIDINE KINASE RCSC"/>
    <property type="match status" value="1"/>
</dbReference>
<evidence type="ECO:0000256" key="5">
    <source>
        <dbReference type="ARBA" id="ARBA00022777"/>
    </source>
</evidence>
<dbReference type="EMBL" id="JACHOC010000009">
    <property type="protein sequence ID" value="MBB4624291.1"/>
    <property type="molecule type" value="Genomic_DNA"/>
</dbReference>
<dbReference type="EC" id="2.7.13.3" evidence="2"/>
<dbReference type="Pfam" id="PF00512">
    <property type="entry name" value="HisKA"/>
    <property type="match status" value="1"/>
</dbReference>
<dbReference type="SMART" id="SM00387">
    <property type="entry name" value="HATPase_c"/>
    <property type="match status" value="1"/>
</dbReference>
<reference evidence="10 11" key="1">
    <citation type="submission" date="2020-08" db="EMBL/GenBank/DDBJ databases">
        <title>Genomic Encyclopedia of Type Strains, Phase IV (KMG-IV): sequencing the most valuable type-strain genomes for metagenomic binning, comparative biology and taxonomic classification.</title>
        <authorList>
            <person name="Goeker M."/>
        </authorList>
    </citation>
    <scope>NUCLEOTIDE SEQUENCE [LARGE SCALE GENOMIC DNA]</scope>
    <source>
        <strain evidence="10 11">DSM 102983</strain>
    </source>
</reference>
<protein>
    <recommendedName>
        <fullName evidence="2">histidine kinase</fullName>
        <ecNumber evidence="2">2.7.13.3</ecNumber>
    </recommendedName>
</protein>
<dbReference type="InterPro" id="IPR036097">
    <property type="entry name" value="HisK_dim/P_sf"/>
</dbReference>
<feature type="domain" description="Histidine kinase" evidence="9">
    <location>
        <begin position="459"/>
        <end position="674"/>
    </location>
</feature>
<dbReference type="PANTHER" id="PTHR43711">
    <property type="entry name" value="TWO-COMPONENT HISTIDINE KINASE"/>
    <property type="match status" value="1"/>
</dbReference>
<keyword evidence="4" id="KW-0808">Transferase</keyword>
<keyword evidence="5 10" id="KW-0418">Kinase</keyword>
<organism evidence="10 11">
    <name type="scientific">Parabacteroides faecis</name>
    <dbReference type="NCBI Taxonomy" id="1217282"/>
    <lineage>
        <taxon>Bacteria</taxon>
        <taxon>Pseudomonadati</taxon>
        <taxon>Bacteroidota</taxon>
        <taxon>Bacteroidia</taxon>
        <taxon>Bacteroidales</taxon>
        <taxon>Tannerellaceae</taxon>
        <taxon>Parabacteroides</taxon>
    </lineage>
</organism>
<keyword evidence="8" id="KW-1133">Transmembrane helix</keyword>
<accession>A0ABR6KS13</accession>
<dbReference type="InterPro" id="IPR003661">
    <property type="entry name" value="HisK_dim/P_dom"/>
</dbReference>
<dbReference type="InterPro" id="IPR050736">
    <property type="entry name" value="Sensor_HK_Regulatory"/>
</dbReference>
<dbReference type="SMART" id="SM00388">
    <property type="entry name" value="HisKA"/>
    <property type="match status" value="1"/>
</dbReference>
<keyword evidence="8" id="KW-0812">Transmembrane</keyword>
<keyword evidence="11" id="KW-1185">Reference proteome</keyword>
<keyword evidence="7" id="KW-0175">Coiled coil</keyword>
<evidence type="ECO:0000256" key="8">
    <source>
        <dbReference type="SAM" id="Phobius"/>
    </source>
</evidence>
<dbReference type="Pfam" id="PF02518">
    <property type="entry name" value="HATPase_c"/>
    <property type="match status" value="1"/>
</dbReference>
<dbReference type="PRINTS" id="PR00344">
    <property type="entry name" value="BCTRLSENSOR"/>
</dbReference>
<keyword evidence="6" id="KW-0902">Two-component regulatory system</keyword>
<dbReference type="Gene3D" id="1.10.287.130">
    <property type="match status" value="1"/>
</dbReference>
<dbReference type="SUPFAM" id="SSF48452">
    <property type="entry name" value="TPR-like"/>
    <property type="match status" value="1"/>
</dbReference>